<organism evidence="6 7">
    <name type="scientific">Diaporthe australafricana</name>
    <dbReference type="NCBI Taxonomy" id="127596"/>
    <lineage>
        <taxon>Eukaryota</taxon>
        <taxon>Fungi</taxon>
        <taxon>Dikarya</taxon>
        <taxon>Ascomycota</taxon>
        <taxon>Pezizomycotina</taxon>
        <taxon>Sordariomycetes</taxon>
        <taxon>Sordariomycetidae</taxon>
        <taxon>Diaporthales</taxon>
        <taxon>Diaporthaceae</taxon>
        <taxon>Diaporthe</taxon>
    </lineage>
</organism>
<evidence type="ECO:0000256" key="1">
    <source>
        <dbReference type="ARBA" id="ARBA00022723"/>
    </source>
</evidence>
<keyword evidence="4" id="KW-0807">Transducer</keyword>
<evidence type="ECO:0000256" key="2">
    <source>
        <dbReference type="ARBA" id="ARBA00022741"/>
    </source>
</evidence>
<dbReference type="InterPro" id="IPR001019">
    <property type="entry name" value="Gprotein_alpha_su"/>
</dbReference>
<dbReference type="PROSITE" id="PS51882">
    <property type="entry name" value="G_ALPHA"/>
    <property type="match status" value="1"/>
</dbReference>
<keyword evidence="1" id="KW-0479">Metal-binding</keyword>
<sequence length="768" mass="85250">MDPISAISFVSAIAGIVDLIAKGVLSLSDLQSRYRIADLKVSLLIGQLSTLKAALTQVGHLVEDFSQAPRDRQLVSDLSISLSSLETIIGALYNRLSHLSRNTEDGLSNWGKVNFVWDEQTMRDYLDLLDHQVNALGLLLSALQCRTTFEQSDMLRARESRHILELARDETSSMRWLTDSDSIAGTLQSVGTQDLETVHARFDFDSEVFTSRAYQVASRANMIDALTGARNHGISHSTEISSGPLRNTSDPNESSPPTHTGIALTTVVDVDSESASDSQSALSQDTITEPQTSPTSLVRAADANAQLPDFVIQTPETLGWLALQLGESPRKEQVPPSLQDRSLPMAKKQTRTGFFKSPARLPLLLQRRQQMTAPLTAPLTIRDVHVFKPVKILILGISESGKSTLAKTMRAGHGDIDEYWLRLHRGTIVDNTIMSLKWLIFVAEQMHDDTDLWRRTNSRDKAVFYTTAEFIRELKSDGFPESSFLPEIASAAGYLWSHPYMREVFKISSTEQLPRILGNPWDLPLHLPDCAEHFLNSIGRIFKGDYLPSLEDIIWAQTMTTGIWESRFLINGATYQLFDVGGARPERKKWIHSFDNVNMVVFTMDLSCYHQVMNEDIGSNRMEEQFQLWSGIVNSQRHWFANARIVVLFTKEDKLTPERLKRHPFGAKFTDYTGDPESVDDIIMLATVATRKDLVVQAVIAVVVAEVGAGVGVEILDLEEEAQAPGTAPRAHGLGLAVHEVAREHVAIVVASVVDEAAGFLGVRPLDG</sequence>
<feature type="compositionally biased region" description="Low complexity" evidence="5">
    <location>
        <begin position="273"/>
        <end position="285"/>
    </location>
</feature>
<dbReference type="InterPro" id="IPR011025">
    <property type="entry name" value="GproteinA_insert"/>
</dbReference>
<keyword evidence="2" id="KW-0547">Nucleotide-binding</keyword>
<accession>A0ABR3XB86</accession>
<dbReference type="SMART" id="SM00275">
    <property type="entry name" value="G_alpha"/>
    <property type="match status" value="1"/>
</dbReference>
<dbReference type="EMBL" id="JAWRVE010000026">
    <property type="protein sequence ID" value="KAL1873228.1"/>
    <property type="molecule type" value="Genomic_DNA"/>
</dbReference>
<protein>
    <submittedName>
        <fullName evidence="6">Guanine nucleotide-binding protein subunit alpha</fullName>
    </submittedName>
</protein>
<feature type="region of interest" description="Disordered" evidence="5">
    <location>
        <begin position="273"/>
        <end position="294"/>
    </location>
</feature>
<dbReference type="PRINTS" id="PR00318">
    <property type="entry name" value="GPROTEINA"/>
</dbReference>
<comment type="caution">
    <text evidence="6">The sequence shown here is derived from an EMBL/GenBank/DDBJ whole genome shotgun (WGS) entry which is preliminary data.</text>
</comment>
<dbReference type="PANTHER" id="PTHR10218:SF302">
    <property type="entry name" value="GUANINE NUCLEOTIDE-BINDING PROTEIN ALPHA-5 SUBUNIT"/>
    <property type="match status" value="1"/>
</dbReference>
<evidence type="ECO:0000313" key="6">
    <source>
        <dbReference type="EMBL" id="KAL1873228.1"/>
    </source>
</evidence>
<dbReference type="InterPro" id="IPR027417">
    <property type="entry name" value="P-loop_NTPase"/>
</dbReference>
<evidence type="ECO:0000256" key="5">
    <source>
        <dbReference type="SAM" id="MobiDB-lite"/>
    </source>
</evidence>
<dbReference type="Gene3D" id="1.10.400.10">
    <property type="entry name" value="GI Alpha 1, domain 2-like"/>
    <property type="match status" value="1"/>
</dbReference>
<keyword evidence="3" id="KW-0342">GTP-binding</keyword>
<feature type="compositionally biased region" description="Polar residues" evidence="5">
    <location>
        <begin position="234"/>
        <end position="258"/>
    </location>
</feature>
<gene>
    <name evidence="6" type="primary">GPA1_2</name>
    <name evidence="6" type="ORF">Daus18300_004048</name>
</gene>
<feature type="region of interest" description="Disordered" evidence="5">
    <location>
        <begin position="233"/>
        <end position="260"/>
    </location>
</feature>
<reference evidence="6 7" key="1">
    <citation type="journal article" date="2024" name="IMA Fungus">
        <title>IMA Genome - F19 : A genome assembly and annotation guide to empower mycologists, including annotated draft genome sequences of Ceratocystis pirilliformis, Diaporthe australafricana, Fusarium ophioides, Paecilomyces lecythidis, and Sporothrix stenoceras.</title>
        <authorList>
            <person name="Aylward J."/>
            <person name="Wilson A.M."/>
            <person name="Visagie C.M."/>
            <person name="Spraker J."/>
            <person name="Barnes I."/>
            <person name="Buitendag C."/>
            <person name="Ceriani C."/>
            <person name="Del Mar Angel L."/>
            <person name="du Plessis D."/>
            <person name="Fuchs T."/>
            <person name="Gasser K."/>
            <person name="Kramer D."/>
            <person name="Li W."/>
            <person name="Munsamy K."/>
            <person name="Piso A."/>
            <person name="Price J.L."/>
            <person name="Sonnekus B."/>
            <person name="Thomas C."/>
            <person name="van der Nest A."/>
            <person name="van Dijk A."/>
            <person name="van Heerden A."/>
            <person name="van Vuuren N."/>
            <person name="Yilmaz N."/>
            <person name="Duong T.A."/>
            <person name="van der Merwe N.A."/>
            <person name="Wingfield M.J."/>
            <person name="Wingfield B.D."/>
        </authorList>
    </citation>
    <scope>NUCLEOTIDE SEQUENCE [LARGE SCALE GENOMIC DNA]</scope>
    <source>
        <strain evidence="6 7">CMW 18300</strain>
    </source>
</reference>
<dbReference type="Gene3D" id="3.40.50.300">
    <property type="entry name" value="P-loop containing nucleotide triphosphate hydrolases"/>
    <property type="match status" value="1"/>
</dbReference>
<name>A0ABR3XB86_9PEZI</name>
<proteinExistence type="predicted"/>
<evidence type="ECO:0000256" key="4">
    <source>
        <dbReference type="ARBA" id="ARBA00023224"/>
    </source>
</evidence>
<dbReference type="SUPFAM" id="SSF47895">
    <property type="entry name" value="Transducin (alpha subunit), insertion domain"/>
    <property type="match status" value="1"/>
</dbReference>
<evidence type="ECO:0000256" key="3">
    <source>
        <dbReference type="ARBA" id="ARBA00023134"/>
    </source>
</evidence>
<evidence type="ECO:0000313" key="7">
    <source>
        <dbReference type="Proteomes" id="UP001583177"/>
    </source>
</evidence>
<dbReference type="Proteomes" id="UP001583177">
    <property type="component" value="Unassembled WGS sequence"/>
</dbReference>
<dbReference type="PANTHER" id="PTHR10218">
    <property type="entry name" value="GTP-BINDING PROTEIN ALPHA SUBUNIT"/>
    <property type="match status" value="1"/>
</dbReference>
<keyword evidence="7" id="KW-1185">Reference proteome</keyword>
<dbReference type="Pfam" id="PF00503">
    <property type="entry name" value="G-alpha"/>
    <property type="match status" value="1"/>
</dbReference>
<dbReference type="SUPFAM" id="SSF52540">
    <property type="entry name" value="P-loop containing nucleoside triphosphate hydrolases"/>
    <property type="match status" value="1"/>
</dbReference>